<evidence type="ECO:0000256" key="6">
    <source>
        <dbReference type="ARBA" id="ARBA00023136"/>
    </source>
</evidence>
<dbReference type="AlphaFoldDB" id="A0A673BE08"/>
<keyword evidence="13" id="KW-1185">Reference proteome</keyword>
<dbReference type="Gene3D" id="1.10.1450.10">
    <property type="entry name" value="Tetraspanin"/>
    <property type="match status" value="1"/>
</dbReference>
<comment type="similarity">
    <text evidence="2">Belongs to the PRPH2/ROM1 family.</text>
</comment>
<keyword evidence="5 11" id="KW-1133">Transmembrane helix</keyword>
<dbReference type="Pfam" id="PF00335">
    <property type="entry name" value="Tetraspanin"/>
    <property type="match status" value="1"/>
</dbReference>
<evidence type="ECO:0000256" key="11">
    <source>
        <dbReference type="SAM" id="Phobius"/>
    </source>
</evidence>
<evidence type="ECO:0000313" key="12">
    <source>
        <dbReference type="Ensembl" id="ENSSORP00005038847.1"/>
    </source>
</evidence>
<keyword evidence="8" id="KW-0325">Glycoprotein</keyword>
<dbReference type="InParanoid" id="A0A673BE08"/>
<keyword evidence="6 11" id="KW-0472">Membrane</keyword>
<name>A0A673BE08_9TELE</name>
<feature type="transmembrane region" description="Helical" evidence="11">
    <location>
        <begin position="20"/>
        <end position="40"/>
    </location>
</feature>
<evidence type="ECO:0000256" key="9">
    <source>
        <dbReference type="ARBA" id="ARBA00039173"/>
    </source>
</evidence>
<dbReference type="InterPro" id="IPR008952">
    <property type="entry name" value="Tetraspanin_EC2_sf"/>
</dbReference>
<dbReference type="CDD" id="cd03162">
    <property type="entry name" value="peripherin_like_LEL"/>
    <property type="match status" value="1"/>
</dbReference>
<organism evidence="12 13">
    <name type="scientific">Sphaeramia orbicularis</name>
    <name type="common">orbiculate cardinalfish</name>
    <dbReference type="NCBI Taxonomy" id="375764"/>
    <lineage>
        <taxon>Eukaryota</taxon>
        <taxon>Metazoa</taxon>
        <taxon>Chordata</taxon>
        <taxon>Craniata</taxon>
        <taxon>Vertebrata</taxon>
        <taxon>Euteleostomi</taxon>
        <taxon>Actinopterygii</taxon>
        <taxon>Neopterygii</taxon>
        <taxon>Teleostei</taxon>
        <taxon>Neoteleostei</taxon>
        <taxon>Acanthomorphata</taxon>
        <taxon>Gobiaria</taxon>
        <taxon>Kurtiformes</taxon>
        <taxon>Apogonoidei</taxon>
        <taxon>Apogonidae</taxon>
        <taxon>Apogoninae</taxon>
        <taxon>Sphaeramia</taxon>
    </lineage>
</organism>
<accession>A0A673BE08</accession>
<dbReference type="InterPro" id="IPR000830">
    <property type="entry name" value="Peripherin/rom-1"/>
</dbReference>
<dbReference type="FunFam" id="1.10.1450.10:FF:000002">
    <property type="entry name" value="Retinal outer segment membrane protein 1"/>
    <property type="match status" value="1"/>
</dbReference>
<evidence type="ECO:0000256" key="1">
    <source>
        <dbReference type="ARBA" id="ARBA00004141"/>
    </source>
</evidence>
<sequence>MGSVLIFNLQKRVKLAQGLWMLYWVSVIVGILIFSLGIFFKVELRKRSEMMDNNESHLVPNLLILVGLVACGVNAFGGKVCHDSLDPMKFARWKPMLKTYLLVCCGFNVALLLVAMLCFLMQFAVYLALADGLKNSIKFYKDTDTPGRCFMKRTLDMTQIEFRCCGNNHYRDWFEVQWISNRYLDMSNDEVKDRLLSNVEGKFLMDSVPFSCCNPGSPRPCIQHHLTNNSAHYDYDHRTEELNIWTRGCREALFSYFSSMMNSIGACINVLCSDLSSYLTTSLETMADPENPECESEGWLLEKGVKETFAEFMAKLKTLGKTNQVEEGGEAQAT</sequence>
<dbReference type="PROSITE" id="PS00930">
    <property type="entry name" value="RDS_ROM1"/>
    <property type="match status" value="1"/>
</dbReference>
<evidence type="ECO:0000256" key="5">
    <source>
        <dbReference type="ARBA" id="ARBA00022989"/>
    </source>
</evidence>
<feature type="transmembrane region" description="Helical" evidence="11">
    <location>
        <begin position="61"/>
        <end position="80"/>
    </location>
</feature>
<dbReference type="Ensembl" id="ENSSORT00005039845.1">
    <property type="protein sequence ID" value="ENSSORP00005038847.1"/>
    <property type="gene ID" value="ENSSORG00005018151.1"/>
</dbReference>
<keyword evidence="3 11" id="KW-0812">Transmembrane</keyword>
<dbReference type="InterPro" id="IPR018499">
    <property type="entry name" value="Tetraspanin/Peripherin"/>
</dbReference>
<comment type="subcellular location">
    <subcellularLocation>
        <location evidence="1">Membrane</location>
        <topology evidence="1">Multi-pass membrane protein</topology>
    </subcellularLocation>
</comment>
<proteinExistence type="inferred from homology"/>
<evidence type="ECO:0000256" key="3">
    <source>
        <dbReference type="ARBA" id="ARBA00022692"/>
    </source>
</evidence>
<evidence type="ECO:0000256" key="8">
    <source>
        <dbReference type="ARBA" id="ARBA00023180"/>
    </source>
</evidence>
<keyword evidence="7" id="KW-1015">Disulfide bond</keyword>
<evidence type="ECO:0000256" key="7">
    <source>
        <dbReference type="ARBA" id="ARBA00023157"/>
    </source>
</evidence>
<dbReference type="SUPFAM" id="SSF48652">
    <property type="entry name" value="Tetraspanin"/>
    <property type="match status" value="1"/>
</dbReference>
<dbReference type="InterPro" id="IPR042026">
    <property type="entry name" value="Peripherin_LEL"/>
</dbReference>
<dbReference type="Proteomes" id="UP000472271">
    <property type="component" value="Chromosome 15"/>
</dbReference>
<dbReference type="PANTHER" id="PTHR19282">
    <property type="entry name" value="TETRASPANIN"/>
    <property type="match status" value="1"/>
</dbReference>
<evidence type="ECO:0000256" key="10">
    <source>
        <dbReference type="ARBA" id="ARBA00043245"/>
    </source>
</evidence>
<evidence type="ECO:0000256" key="2">
    <source>
        <dbReference type="ARBA" id="ARBA00010674"/>
    </source>
</evidence>
<reference evidence="12" key="1">
    <citation type="submission" date="2019-06" db="EMBL/GenBank/DDBJ databases">
        <authorList>
            <consortium name="Wellcome Sanger Institute Data Sharing"/>
        </authorList>
    </citation>
    <scope>NUCLEOTIDE SEQUENCE [LARGE SCALE GENOMIC DNA]</scope>
</reference>
<keyword evidence="4" id="KW-0130">Cell adhesion</keyword>
<evidence type="ECO:0000313" key="13">
    <source>
        <dbReference type="Proteomes" id="UP000472271"/>
    </source>
</evidence>
<dbReference type="GO" id="GO:0007155">
    <property type="term" value="P:cell adhesion"/>
    <property type="evidence" value="ECO:0007669"/>
    <property type="project" value="UniProtKB-KW"/>
</dbReference>
<dbReference type="GO" id="GO:0007601">
    <property type="term" value="P:visual perception"/>
    <property type="evidence" value="ECO:0007669"/>
    <property type="project" value="InterPro"/>
</dbReference>
<dbReference type="PANTHER" id="PTHR19282:SF202">
    <property type="entry name" value="PERIPHERIN-2"/>
    <property type="match status" value="1"/>
</dbReference>
<evidence type="ECO:0000256" key="4">
    <source>
        <dbReference type="ARBA" id="ARBA00022889"/>
    </source>
</evidence>
<dbReference type="GO" id="GO:0005886">
    <property type="term" value="C:plasma membrane"/>
    <property type="evidence" value="ECO:0007669"/>
    <property type="project" value="TreeGrafter"/>
</dbReference>
<feature type="transmembrane region" description="Helical" evidence="11">
    <location>
        <begin position="100"/>
        <end position="129"/>
    </location>
</feature>
<reference evidence="12" key="2">
    <citation type="submission" date="2025-08" db="UniProtKB">
        <authorList>
            <consortium name="Ensembl"/>
        </authorList>
    </citation>
    <scope>IDENTIFICATION</scope>
</reference>
<reference evidence="12" key="3">
    <citation type="submission" date="2025-09" db="UniProtKB">
        <authorList>
            <consortium name="Ensembl"/>
        </authorList>
    </citation>
    <scope>IDENTIFICATION</scope>
</reference>
<protein>
    <recommendedName>
        <fullName evidence="9">Peripherin-2</fullName>
    </recommendedName>
    <alternativeName>
        <fullName evidence="10">Retinal degeneration slow protein</fullName>
    </alternativeName>
</protein>
<dbReference type="InterPro" id="IPR018498">
    <property type="entry name" value="Peripherin/rom-1_CS"/>
</dbReference>
<dbReference type="PRINTS" id="PR00218">
    <property type="entry name" value="PERIPHERNRDS"/>
</dbReference>